<dbReference type="EMBL" id="BK015507">
    <property type="protein sequence ID" value="DAE10320.1"/>
    <property type="molecule type" value="Genomic_DNA"/>
</dbReference>
<evidence type="ECO:0008006" key="2">
    <source>
        <dbReference type="Google" id="ProtNLM"/>
    </source>
</evidence>
<name>A0A8S5PU99_9CAUD</name>
<accession>A0A8S5PU99</accession>
<sequence>MKHKTYIARKRARFKAGCGENVNIPYGTALTVQGGFLVWKNKLMCADTSQIAYDYFSHNDDGRGKERGELVSAILLRLEKNPNKPDPAHQERWNRIWNDPFCQRFKRPEHEDHWIWNYDFYNAQVEDLQYIFRLISA</sequence>
<protein>
    <recommendedName>
        <fullName evidence="2">Isoaspartyl peptidase</fullName>
    </recommendedName>
</protein>
<reference evidence="1" key="1">
    <citation type="journal article" date="2021" name="Proc. Natl. Acad. Sci. U.S.A.">
        <title>A Catalog of Tens of Thousands of Viruses from Human Metagenomes Reveals Hidden Associations with Chronic Diseases.</title>
        <authorList>
            <person name="Tisza M.J."/>
            <person name="Buck C.B."/>
        </authorList>
    </citation>
    <scope>NUCLEOTIDE SEQUENCE</scope>
    <source>
        <strain evidence="1">Ct3es5</strain>
    </source>
</reference>
<organism evidence="1">
    <name type="scientific">Siphoviridae sp. ct3es5</name>
    <dbReference type="NCBI Taxonomy" id="2825322"/>
    <lineage>
        <taxon>Viruses</taxon>
        <taxon>Duplodnaviria</taxon>
        <taxon>Heunggongvirae</taxon>
        <taxon>Uroviricota</taxon>
        <taxon>Caudoviricetes</taxon>
    </lineage>
</organism>
<proteinExistence type="predicted"/>
<evidence type="ECO:0000313" key="1">
    <source>
        <dbReference type="EMBL" id="DAE10320.1"/>
    </source>
</evidence>